<dbReference type="EMBL" id="BAAAVM010000001">
    <property type="protein sequence ID" value="GAA3116432.1"/>
    <property type="molecule type" value="Genomic_DNA"/>
</dbReference>
<organism evidence="3 4">
    <name type="scientific">Streptomyces rameus</name>
    <dbReference type="NCBI Taxonomy" id="68261"/>
    <lineage>
        <taxon>Bacteria</taxon>
        <taxon>Bacillati</taxon>
        <taxon>Actinomycetota</taxon>
        <taxon>Actinomycetes</taxon>
        <taxon>Kitasatosporales</taxon>
        <taxon>Streptomycetaceae</taxon>
        <taxon>Streptomyces</taxon>
    </lineage>
</organism>
<feature type="compositionally biased region" description="Low complexity" evidence="1">
    <location>
        <begin position="18"/>
        <end position="28"/>
    </location>
</feature>
<evidence type="ECO:0000313" key="4">
    <source>
        <dbReference type="Proteomes" id="UP001500893"/>
    </source>
</evidence>
<evidence type="ECO:0000256" key="1">
    <source>
        <dbReference type="SAM" id="MobiDB-lite"/>
    </source>
</evidence>
<evidence type="ECO:0000313" key="3">
    <source>
        <dbReference type="EMBL" id="GAA3116432.1"/>
    </source>
</evidence>
<feature type="region of interest" description="Disordered" evidence="1">
    <location>
        <begin position="251"/>
        <end position="273"/>
    </location>
</feature>
<proteinExistence type="predicted"/>
<dbReference type="InterPro" id="IPR049002">
    <property type="entry name" value="Stv"/>
</dbReference>
<gene>
    <name evidence="3" type="ORF">GCM10010521_00290</name>
</gene>
<dbReference type="RefSeq" id="WP_345046222.1">
    <property type="nucleotide sequence ID" value="NZ_BAAAVM010000001.1"/>
</dbReference>
<protein>
    <recommendedName>
        <fullName evidence="2">Putative adhesin Stv domain-containing protein</fullName>
    </recommendedName>
</protein>
<feature type="compositionally biased region" description="Basic and acidic residues" evidence="1">
    <location>
        <begin position="1"/>
        <end position="14"/>
    </location>
</feature>
<feature type="domain" description="Putative adhesin Stv" evidence="2">
    <location>
        <begin position="85"/>
        <end position="230"/>
    </location>
</feature>
<dbReference type="Pfam" id="PF21527">
    <property type="entry name" value="Stv"/>
    <property type="match status" value="1"/>
</dbReference>
<dbReference type="Proteomes" id="UP001500893">
    <property type="component" value="Unassembled WGS sequence"/>
</dbReference>
<name>A0ABP6MJ75_9ACTN</name>
<feature type="compositionally biased region" description="Low complexity" evidence="1">
    <location>
        <begin position="69"/>
        <end position="80"/>
    </location>
</feature>
<evidence type="ECO:0000259" key="2">
    <source>
        <dbReference type="Pfam" id="PF21527"/>
    </source>
</evidence>
<keyword evidence="4" id="KW-1185">Reference proteome</keyword>
<sequence>MRKHEHEELLEGRRGRGSRPPGSPASSSLTAPESGGLMGRLQQSVGNEVASRMVVGRALPLQRMPGPSAPAQQEAGEQAQDPNTTVLSGHGRFGDNQRLPKFPGTRSRALKATFTVPEGIELIVYAPPGAWLENEVAKLVESGNPPGADDLELVGNNNKRKPMPEGYPKTFGAGEEVINYKLMPLEAKHLAEGATSVDSGTLSDKVAELAAAREQQEQDAPPLTVHYACCGVGSSSNPDIDQLFEHRNYTVMLRTTPRTPTPEPEPAKRRRKK</sequence>
<comment type="caution">
    <text evidence="3">The sequence shown here is derived from an EMBL/GenBank/DDBJ whole genome shotgun (WGS) entry which is preliminary data.</text>
</comment>
<reference evidence="4" key="1">
    <citation type="journal article" date="2019" name="Int. J. Syst. Evol. Microbiol.">
        <title>The Global Catalogue of Microorganisms (GCM) 10K type strain sequencing project: providing services to taxonomists for standard genome sequencing and annotation.</title>
        <authorList>
            <consortium name="The Broad Institute Genomics Platform"/>
            <consortium name="The Broad Institute Genome Sequencing Center for Infectious Disease"/>
            <person name="Wu L."/>
            <person name="Ma J."/>
        </authorList>
    </citation>
    <scope>NUCLEOTIDE SEQUENCE [LARGE SCALE GENOMIC DNA]</scope>
    <source>
        <strain evidence="4">JCM 11574</strain>
    </source>
</reference>
<accession>A0ABP6MJ75</accession>
<feature type="region of interest" description="Disordered" evidence="1">
    <location>
        <begin position="1"/>
        <end position="105"/>
    </location>
</feature>